<comment type="caution">
    <text evidence="9">The sequence shown here is derived from an EMBL/GenBank/DDBJ whole genome shotgun (WGS) entry which is preliminary data.</text>
</comment>
<dbReference type="PROSITE" id="PS00933">
    <property type="entry name" value="FGGY_KINASES_1"/>
    <property type="match status" value="1"/>
</dbReference>
<name>A0A2V3XZQ1_9FIRM</name>
<gene>
    <name evidence="9" type="ORF">DFR60_11622</name>
</gene>
<dbReference type="InterPro" id="IPR043129">
    <property type="entry name" value="ATPase_NBD"/>
</dbReference>
<proteinExistence type="inferred from homology"/>
<dbReference type="GO" id="GO:0005524">
    <property type="term" value="F:ATP binding"/>
    <property type="evidence" value="ECO:0007669"/>
    <property type="project" value="UniProtKB-KW"/>
</dbReference>
<evidence type="ECO:0000256" key="4">
    <source>
        <dbReference type="ARBA" id="ARBA00022777"/>
    </source>
</evidence>
<dbReference type="InterPro" id="IPR018483">
    <property type="entry name" value="Carb_kinase_FGGY_CS"/>
</dbReference>
<evidence type="ECO:0000256" key="6">
    <source>
        <dbReference type="ARBA" id="ARBA00043149"/>
    </source>
</evidence>
<evidence type="ECO:0000256" key="5">
    <source>
        <dbReference type="ARBA" id="ARBA00022840"/>
    </source>
</evidence>
<evidence type="ECO:0000259" key="7">
    <source>
        <dbReference type="Pfam" id="PF00370"/>
    </source>
</evidence>
<dbReference type="CDD" id="cd07769">
    <property type="entry name" value="ASKHA_NBD_FGGY_GK"/>
    <property type="match status" value="1"/>
</dbReference>
<evidence type="ECO:0000313" key="10">
    <source>
        <dbReference type="Proteomes" id="UP000248057"/>
    </source>
</evidence>
<dbReference type="GO" id="GO:0004370">
    <property type="term" value="F:glycerol kinase activity"/>
    <property type="evidence" value="ECO:0007669"/>
    <property type="project" value="TreeGrafter"/>
</dbReference>
<dbReference type="PANTHER" id="PTHR10196">
    <property type="entry name" value="SUGAR KINASE"/>
    <property type="match status" value="1"/>
</dbReference>
<dbReference type="GO" id="GO:0019563">
    <property type="term" value="P:glycerol catabolic process"/>
    <property type="evidence" value="ECO:0007669"/>
    <property type="project" value="TreeGrafter"/>
</dbReference>
<dbReference type="SUPFAM" id="SSF53067">
    <property type="entry name" value="Actin-like ATPase domain"/>
    <property type="match status" value="2"/>
</dbReference>
<keyword evidence="3" id="KW-0547">Nucleotide-binding</keyword>
<dbReference type="Pfam" id="PF00370">
    <property type="entry name" value="FGGY_N"/>
    <property type="match status" value="2"/>
</dbReference>
<feature type="domain" description="Carbohydrate kinase FGGY C-terminal" evidence="8">
    <location>
        <begin position="303"/>
        <end position="490"/>
    </location>
</feature>
<feature type="domain" description="Carbohydrate kinase FGGY N-terminal" evidence="7">
    <location>
        <begin position="153"/>
        <end position="293"/>
    </location>
</feature>
<dbReference type="PANTHER" id="PTHR10196:SF69">
    <property type="entry name" value="GLYCEROL KINASE"/>
    <property type="match status" value="1"/>
</dbReference>
<comment type="similarity">
    <text evidence="1">Belongs to the FGGY kinase family.</text>
</comment>
<dbReference type="PIRSF" id="PIRSF000538">
    <property type="entry name" value="GlpK"/>
    <property type="match status" value="1"/>
</dbReference>
<keyword evidence="4 9" id="KW-0418">Kinase</keyword>
<evidence type="ECO:0000259" key="8">
    <source>
        <dbReference type="Pfam" id="PF02782"/>
    </source>
</evidence>
<organism evidence="9 10">
    <name type="scientific">Hungatella effluvii</name>
    <dbReference type="NCBI Taxonomy" id="1096246"/>
    <lineage>
        <taxon>Bacteria</taxon>
        <taxon>Bacillati</taxon>
        <taxon>Bacillota</taxon>
        <taxon>Clostridia</taxon>
        <taxon>Lachnospirales</taxon>
        <taxon>Lachnospiraceae</taxon>
        <taxon>Hungatella</taxon>
    </lineage>
</organism>
<dbReference type="InterPro" id="IPR000577">
    <property type="entry name" value="Carb_kinase_FGGY"/>
</dbReference>
<protein>
    <recommendedName>
        <fullName evidence="6">ATP:glycerol 3-phosphotransferase</fullName>
    </recommendedName>
</protein>
<dbReference type="EMBL" id="QJKD01000016">
    <property type="protein sequence ID" value="PXX48547.1"/>
    <property type="molecule type" value="Genomic_DNA"/>
</dbReference>
<dbReference type="Proteomes" id="UP000248057">
    <property type="component" value="Unassembled WGS sequence"/>
</dbReference>
<dbReference type="AlphaFoldDB" id="A0A2V3XZQ1"/>
<accession>A0A2V3XZQ1</accession>
<dbReference type="InterPro" id="IPR018484">
    <property type="entry name" value="FGGY_N"/>
</dbReference>
<reference evidence="9 10" key="1">
    <citation type="submission" date="2018-05" db="EMBL/GenBank/DDBJ databases">
        <title>Genomic Encyclopedia of Type Strains, Phase IV (KMG-IV): sequencing the most valuable type-strain genomes for metagenomic binning, comparative biology and taxonomic classification.</title>
        <authorList>
            <person name="Goeker M."/>
        </authorList>
    </citation>
    <scope>NUCLEOTIDE SEQUENCE [LARGE SCALE GENOMIC DNA]</scope>
    <source>
        <strain evidence="9 10">DSM 24995</strain>
    </source>
</reference>
<evidence type="ECO:0000256" key="3">
    <source>
        <dbReference type="ARBA" id="ARBA00022741"/>
    </source>
</evidence>
<dbReference type="InterPro" id="IPR018485">
    <property type="entry name" value="FGGY_C"/>
</dbReference>
<dbReference type="Gene3D" id="3.30.420.40">
    <property type="match status" value="2"/>
</dbReference>
<dbReference type="GO" id="GO:0005829">
    <property type="term" value="C:cytosol"/>
    <property type="evidence" value="ECO:0007669"/>
    <property type="project" value="TreeGrafter"/>
</dbReference>
<keyword evidence="5" id="KW-0067">ATP-binding</keyword>
<evidence type="ECO:0000256" key="2">
    <source>
        <dbReference type="ARBA" id="ARBA00022679"/>
    </source>
</evidence>
<feature type="domain" description="Carbohydrate kinase FGGY N-terminal" evidence="7">
    <location>
        <begin position="17"/>
        <end position="127"/>
    </location>
</feature>
<evidence type="ECO:0000313" key="9">
    <source>
        <dbReference type="EMBL" id="PXX48547.1"/>
    </source>
</evidence>
<sequence length="534" mass="58246">MSKGKSLHVQFMKQKFIIGIDQSTQGTKAILFDEKGNLLHRTDRSHAQLVDERGWVEHDPEEIYRNTLLVVEELLKKSGVDREAVACVGISNQRETAMAWNRNTGKPVYNAIVWQCARGEEICRRIEGSRLEACPGTAGDPRERDDLSAAGAVRQKADLSTAEDVRQRTGLKLSPYFSAAKLAWIMEHVEGAAGLAARGELCCGTMDSYLVYRLTKGKEFRTDYSNASRTQLFNIRDLKWDETLCGIFGIPIACLPEVTDSDGYFGMTDFEGILPAEVPIHGVMGDSHGALFGQGCLTRGMMKTTYGTGSSIMMNIGEQPIFSDLGIVTSLAWKTGGRVQYVLEGNINYTGAVITWMKDQVGLLQNAAESEELAETANPADRTYLVPAFSGLGAPYWRSDVSAAFVGMTRTTGRAEMVKAGLCSIAYQIADIVALMKEAAGIDEVELRVDGGPTKNSFLMQFQSDILDSRIKVPGVEELSGLGAAYAAGLGAGIYDESLYGRLPSILYAPAMNPAERNEKLKGWKAAVEMVLKP</sequence>
<dbReference type="Pfam" id="PF02782">
    <property type="entry name" value="FGGY_C"/>
    <property type="match status" value="1"/>
</dbReference>
<keyword evidence="2" id="KW-0808">Transferase</keyword>
<keyword evidence="10" id="KW-1185">Reference proteome</keyword>
<evidence type="ECO:0000256" key="1">
    <source>
        <dbReference type="ARBA" id="ARBA00009156"/>
    </source>
</evidence>